<sequence length="360" mass="38906">MKMALRLAAKGAGWVSPNPLVGAVVVRAGKVVGRGWHRRYGEPHAEVEALRDAGNFARGATLYVTLEPCNHHGKTPPCTEAVLAAGVKRVVTATLDPNRRVTGGGAAFLREKGVQVEVGLLAEEARRLNEAWFAWVETGLPFILAKAACSLDGKIATRTGDSRWLTGEQARGFGHRLRHVCDAILVGIGTVLADDPQLTTRLPRRRGQDPIRVVLDSRLRLPETARVLHLDSSAPTWIATTPAALNEKIQAIKALGAEVLVMPEEGGRVALKPLLQELGHRRVQSLLVEGGAEVLGAFLDQRLVDKFYFFYAPKILGGKDAYPAVAGRGVARLAEAHQARDLSLRRLGPDLLVSGYLKLP</sequence>
<feature type="binding site" evidence="15">
    <location>
        <position position="190"/>
    </location>
    <ligand>
        <name>NADP(+)</name>
        <dbReference type="ChEBI" id="CHEBI:58349"/>
    </ligand>
</feature>
<gene>
    <name evidence="18" type="primary">ribD</name>
    <name evidence="18" type="ORF">ENW96_01990</name>
</gene>
<feature type="binding site" evidence="15">
    <location>
        <position position="148"/>
    </location>
    <ligand>
        <name>NADP(+)</name>
        <dbReference type="ChEBI" id="CHEBI:58349"/>
    </ligand>
</feature>
<evidence type="ECO:0000256" key="8">
    <source>
        <dbReference type="ARBA" id="ARBA00022801"/>
    </source>
</evidence>
<dbReference type="InterPro" id="IPR024072">
    <property type="entry name" value="DHFR-like_dom_sf"/>
</dbReference>
<evidence type="ECO:0000256" key="4">
    <source>
        <dbReference type="ARBA" id="ARBA00005259"/>
    </source>
</evidence>
<dbReference type="GO" id="GO:0050661">
    <property type="term" value="F:NADP binding"/>
    <property type="evidence" value="ECO:0007669"/>
    <property type="project" value="InterPro"/>
</dbReference>
<comment type="function">
    <text evidence="1 13">Converts 2,5-diamino-6-(ribosylamino)-4(3h)-pyrimidinone 5'-phosphate into 5-amino-6-(ribosylamino)-2,4(1h,3h)-pyrimidinedione 5'-phosphate.</text>
</comment>
<dbReference type="Gene3D" id="3.40.140.10">
    <property type="entry name" value="Cytidine Deaminase, domain 2"/>
    <property type="match status" value="1"/>
</dbReference>
<comment type="similarity">
    <text evidence="4 13">In the N-terminal section; belongs to the cytidine and deoxycytidylate deaminase family.</text>
</comment>
<dbReference type="Gene3D" id="3.40.430.10">
    <property type="entry name" value="Dihydrofolate Reductase, subunit A"/>
    <property type="match status" value="1"/>
</dbReference>
<evidence type="ECO:0000256" key="13">
    <source>
        <dbReference type="PIRNR" id="PIRNR006769"/>
    </source>
</evidence>
<evidence type="ECO:0000256" key="15">
    <source>
        <dbReference type="PIRSR" id="PIRSR006769-2"/>
    </source>
</evidence>
<feature type="binding site" evidence="16">
    <location>
        <position position="78"/>
    </location>
    <ligand>
        <name>Zn(2+)</name>
        <dbReference type="ChEBI" id="CHEBI:29105"/>
        <note>catalytic</note>
    </ligand>
</feature>
<accession>A0A7C3V1V1</accession>
<evidence type="ECO:0000259" key="17">
    <source>
        <dbReference type="PROSITE" id="PS51747"/>
    </source>
</evidence>
<dbReference type="PANTHER" id="PTHR38011:SF7">
    <property type="entry name" value="2,5-DIAMINO-6-RIBOSYLAMINO-4(3H)-PYRIMIDINONE 5'-PHOSPHATE REDUCTASE"/>
    <property type="match status" value="1"/>
</dbReference>
<evidence type="ECO:0000313" key="18">
    <source>
        <dbReference type="EMBL" id="HGF33142.1"/>
    </source>
</evidence>
<dbReference type="InterPro" id="IPR002125">
    <property type="entry name" value="CMP_dCMP_dom"/>
</dbReference>
<dbReference type="UniPathway" id="UPA00275">
    <property type="reaction ID" value="UER00401"/>
</dbReference>
<dbReference type="PROSITE" id="PS00903">
    <property type="entry name" value="CYT_DCMP_DEAMINASES_1"/>
    <property type="match status" value="1"/>
</dbReference>
<dbReference type="EMBL" id="DTMF01000053">
    <property type="protein sequence ID" value="HGF33142.1"/>
    <property type="molecule type" value="Genomic_DNA"/>
</dbReference>
<keyword evidence="9 13" id="KW-0862">Zinc</keyword>
<dbReference type="GO" id="GO:0009231">
    <property type="term" value="P:riboflavin biosynthetic process"/>
    <property type="evidence" value="ECO:0007669"/>
    <property type="project" value="UniProtKB-UniPathway"/>
</dbReference>
<feature type="binding site" evidence="15">
    <location>
        <position position="178"/>
    </location>
    <ligand>
        <name>substrate</name>
    </ligand>
</feature>
<feature type="binding site" evidence="15">
    <location>
        <position position="289"/>
    </location>
    <ligand>
        <name>substrate</name>
    </ligand>
</feature>
<dbReference type="EC" id="1.1.1.193" evidence="13"/>
<protein>
    <recommendedName>
        <fullName evidence="13">Riboflavin biosynthesis protein RibD</fullName>
    </recommendedName>
    <domain>
        <recommendedName>
            <fullName evidence="13">Diaminohydroxyphosphoribosylaminopyrimidine deaminase</fullName>
            <shortName evidence="13">DRAP deaminase</shortName>
            <ecNumber evidence="13">3.5.4.26</ecNumber>
        </recommendedName>
        <alternativeName>
            <fullName evidence="13">Riboflavin-specific deaminase</fullName>
        </alternativeName>
    </domain>
    <domain>
        <recommendedName>
            <fullName evidence="13">5-amino-6-(5-phosphoribosylamino)uracil reductase</fullName>
            <ecNumber evidence="13">1.1.1.193</ecNumber>
        </recommendedName>
        <alternativeName>
            <fullName evidence="13">HTP reductase</fullName>
        </alternativeName>
    </domain>
</protein>
<keyword evidence="11 13" id="KW-0560">Oxidoreductase</keyword>
<comment type="catalytic activity">
    <reaction evidence="13">
        <text>5-amino-6-(5-phospho-D-ribitylamino)uracil + NADP(+) = 5-amino-6-(5-phospho-D-ribosylamino)uracil + NADPH + H(+)</text>
        <dbReference type="Rhea" id="RHEA:17845"/>
        <dbReference type="ChEBI" id="CHEBI:15378"/>
        <dbReference type="ChEBI" id="CHEBI:57783"/>
        <dbReference type="ChEBI" id="CHEBI:58349"/>
        <dbReference type="ChEBI" id="CHEBI:58421"/>
        <dbReference type="ChEBI" id="CHEBI:58453"/>
        <dbReference type="EC" id="1.1.1.193"/>
    </reaction>
</comment>
<keyword evidence="12" id="KW-0511">Multifunctional enzyme</keyword>
<dbReference type="GO" id="GO:0008835">
    <property type="term" value="F:diaminohydroxyphosphoribosylaminopyrimidine deaminase activity"/>
    <property type="evidence" value="ECO:0007669"/>
    <property type="project" value="UniProtKB-EC"/>
</dbReference>
<dbReference type="GO" id="GO:0008703">
    <property type="term" value="F:5-amino-6-(5-phosphoribosylamino)uracil reductase activity"/>
    <property type="evidence" value="ECO:0007669"/>
    <property type="project" value="UniProtKB-EC"/>
</dbReference>
<feature type="binding site" evidence="15">
    <location>
        <position position="198"/>
    </location>
    <ligand>
        <name>substrate</name>
    </ligand>
</feature>
<feature type="binding site" evidence="16">
    <location>
        <position position="69"/>
    </location>
    <ligand>
        <name>Zn(2+)</name>
        <dbReference type="ChEBI" id="CHEBI:29105"/>
        <note>catalytic</note>
    </ligand>
</feature>
<dbReference type="PANTHER" id="PTHR38011">
    <property type="entry name" value="DIHYDROFOLATE REDUCTASE FAMILY PROTEIN (AFU_ORTHOLOGUE AFUA_8G06820)"/>
    <property type="match status" value="1"/>
</dbReference>
<dbReference type="Pfam" id="PF01872">
    <property type="entry name" value="RibD_C"/>
    <property type="match status" value="1"/>
</dbReference>
<evidence type="ECO:0000256" key="1">
    <source>
        <dbReference type="ARBA" id="ARBA00002151"/>
    </source>
</evidence>
<feature type="binding site" evidence="15">
    <location>
        <begin position="291"/>
        <end position="297"/>
    </location>
    <ligand>
        <name>NADP(+)</name>
        <dbReference type="ChEBI" id="CHEBI:58349"/>
    </ligand>
</feature>
<dbReference type="NCBIfam" id="TIGR00326">
    <property type="entry name" value="eubact_ribD"/>
    <property type="match status" value="1"/>
</dbReference>
<evidence type="ECO:0000256" key="9">
    <source>
        <dbReference type="ARBA" id="ARBA00022833"/>
    </source>
</evidence>
<feature type="binding site" evidence="15">
    <location>
        <position position="164"/>
    </location>
    <ligand>
        <name>NADP(+)</name>
        <dbReference type="ChEBI" id="CHEBI:58349"/>
    </ligand>
</feature>
<feature type="binding site" evidence="16">
    <location>
        <position position="44"/>
    </location>
    <ligand>
        <name>Zn(2+)</name>
        <dbReference type="ChEBI" id="CHEBI:29105"/>
        <note>catalytic</note>
    </ligand>
</feature>
<feature type="binding site" evidence="15">
    <location>
        <position position="162"/>
    </location>
    <ligand>
        <name>substrate</name>
    </ligand>
</feature>
<evidence type="ECO:0000256" key="6">
    <source>
        <dbReference type="ARBA" id="ARBA00022619"/>
    </source>
</evidence>
<proteinExistence type="inferred from homology"/>
<feature type="domain" description="CMP/dCMP-type deaminase" evidence="17">
    <location>
        <begin position="1"/>
        <end position="117"/>
    </location>
</feature>
<dbReference type="NCBIfam" id="TIGR00227">
    <property type="entry name" value="ribD_Cterm"/>
    <property type="match status" value="1"/>
</dbReference>
<organism evidence="18">
    <name type="scientific">Desulfobacca acetoxidans</name>
    <dbReference type="NCBI Taxonomy" id="60893"/>
    <lineage>
        <taxon>Bacteria</taxon>
        <taxon>Pseudomonadati</taxon>
        <taxon>Thermodesulfobacteriota</taxon>
        <taxon>Desulfobaccia</taxon>
        <taxon>Desulfobaccales</taxon>
        <taxon>Desulfobaccaceae</taxon>
        <taxon>Desulfobacca</taxon>
    </lineage>
</organism>
<evidence type="ECO:0000256" key="2">
    <source>
        <dbReference type="ARBA" id="ARBA00004882"/>
    </source>
</evidence>
<dbReference type="FunFam" id="3.40.140.10:FF:000025">
    <property type="entry name" value="Riboflavin biosynthesis protein RibD"/>
    <property type="match status" value="1"/>
</dbReference>
<evidence type="ECO:0000256" key="10">
    <source>
        <dbReference type="ARBA" id="ARBA00022857"/>
    </source>
</evidence>
<comment type="similarity">
    <text evidence="5 13">In the C-terminal section; belongs to the HTP reductase family.</text>
</comment>
<dbReference type="InterPro" id="IPR016193">
    <property type="entry name" value="Cytidine_deaminase-like"/>
</dbReference>
<comment type="cofactor">
    <cofactor evidence="13 16">
        <name>Zn(2+)</name>
        <dbReference type="ChEBI" id="CHEBI:29105"/>
    </cofactor>
    <text evidence="13 16">Binds 1 zinc ion.</text>
</comment>
<comment type="pathway">
    <text evidence="3 13">Cofactor biosynthesis; riboflavin biosynthesis; 5-amino-6-(D-ribitylamino)uracil from GTP: step 3/4.</text>
</comment>
<keyword evidence="7 13" id="KW-0479">Metal-binding</keyword>
<name>A0A7C3V1V1_9BACT</name>
<dbReference type="PIRSF" id="PIRSF006769">
    <property type="entry name" value="RibD"/>
    <property type="match status" value="1"/>
</dbReference>
<dbReference type="InterPro" id="IPR016192">
    <property type="entry name" value="APOBEC/CMP_deaminase_Zn-bd"/>
</dbReference>
<reference evidence="18" key="1">
    <citation type="journal article" date="2020" name="mSystems">
        <title>Genome- and Community-Level Interaction Insights into Carbon Utilization and Element Cycling Functions of Hydrothermarchaeota in Hydrothermal Sediment.</title>
        <authorList>
            <person name="Zhou Z."/>
            <person name="Liu Y."/>
            <person name="Xu W."/>
            <person name="Pan J."/>
            <person name="Luo Z.H."/>
            <person name="Li M."/>
        </authorList>
    </citation>
    <scope>NUCLEOTIDE SEQUENCE [LARGE SCALE GENOMIC DNA]</scope>
    <source>
        <strain evidence="18">SpSt-897</strain>
    </source>
</reference>
<dbReference type="SUPFAM" id="SSF53597">
    <property type="entry name" value="Dihydrofolate reductase-like"/>
    <property type="match status" value="1"/>
</dbReference>
<dbReference type="Pfam" id="PF00383">
    <property type="entry name" value="dCMP_cyt_deam_1"/>
    <property type="match status" value="1"/>
</dbReference>
<evidence type="ECO:0000256" key="3">
    <source>
        <dbReference type="ARBA" id="ARBA00004910"/>
    </source>
</evidence>
<dbReference type="CDD" id="cd01284">
    <property type="entry name" value="Riboflavin_deaminase-reductase"/>
    <property type="match status" value="1"/>
</dbReference>
<feature type="binding site" evidence="15">
    <location>
        <position position="194"/>
    </location>
    <ligand>
        <name>NADP(+)</name>
        <dbReference type="ChEBI" id="CHEBI:58349"/>
    </ligand>
</feature>
<dbReference type="SUPFAM" id="SSF53927">
    <property type="entry name" value="Cytidine deaminase-like"/>
    <property type="match status" value="1"/>
</dbReference>
<evidence type="ECO:0000256" key="11">
    <source>
        <dbReference type="ARBA" id="ARBA00023002"/>
    </source>
</evidence>
<evidence type="ECO:0000256" key="5">
    <source>
        <dbReference type="ARBA" id="ARBA00007417"/>
    </source>
</evidence>
<dbReference type="AlphaFoldDB" id="A0A7C3V1V1"/>
<evidence type="ECO:0000256" key="16">
    <source>
        <dbReference type="PIRSR" id="PIRSR006769-3"/>
    </source>
</evidence>
<dbReference type="PROSITE" id="PS51747">
    <property type="entry name" value="CYT_DCMP_DEAMINASES_2"/>
    <property type="match status" value="1"/>
</dbReference>
<feature type="active site" description="Proton donor" evidence="14">
    <location>
        <position position="46"/>
    </location>
</feature>
<keyword evidence="6 13" id="KW-0686">Riboflavin biosynthesis</keyword>
<evidence type="ECO:0000256" key="12">
    <source>
        <dbReference type="ARBA" id="ARBA00023268"/>
    </source>
</evidence>
<comment type="pathway">
    <text evidence="2 13">Cofactor biosynthesis; riboflavin biosynthesis; 5-amino-6-(D-ribitylamino)uracil from GTP: step 2/4.</text>
</comment>
<dbReference type="GO" id="GO:0008270">
    <property type="term" value="F:zinc ion binding"/>
    <property type="evidence" value="ECO:0007669"/>
    <property type="project" value="InterPro"/>
</dbReference>
<dbReference type="EC" id="3.5.4.26" evidence="13"/>
<dbReference type="InterPro" id="IPR002734">
    <property type="entry name" value="RibDG_C"/>
</dbReference>
<feature type="binding site" evidence="15">
    <location>
        <position position="201"/>
    </location>
    <ligand>
        <name>substrate</name>
    </ligand>
</feature>
<keyword evidence="10 13" id="KW-0521">NADP</keyword>
<dbReference type="InterPro" id="IPR050765">
    <property type="entry name" value="Riboflavin_Biosynth_HTPR"/>
</dbReference>
<dbReference type="InterPro" id="IPR011549">
    <property type="entry name" value="RibD_C"/>
</dbReference>
<comment type="catalytic activity">
    <reaction evidence="13">
        <text>2,5-diamino-6-hydroxy-4-(5-phosphoribosylamino)-pyrimidine + H2O + H(+) = 5-amino-6-(5-phospho-D-ribosylamino)uracil + NH4(+)</text>
        <dbReference type="Rhea" id="RHEA:21868"/>
        <dbReference type="ChEBI" id="CHEBI:15377"/>
        <dbReference type="ChEBI" id="CHEBI:15378"/>
        <dbReference type="ChEBI" id="CHEBI:28938"/>
        <dbReference type="ChEBI" id="CHEBI:58453"/>
        <dbReference type="ChEBI" id="CHEBI:58614"/>
        <dbReference type="EC" id="3.5.4.26"/>
    </reaction>
</comment>
<comment type="caution">
    <text evidence="18">The sequence shown here is derived from an EMBL/GenBank/DDBJ whole genome shotgun (WGS) entry which is preliminary data.</text>
</comment>
<evidence type="ECO:0000256" key="7">
    <source>
        <dbReference type="ARBA" id="ARBA00022723"/>
    </source>
</evidence>
<keyword evidence="8 13" id="KW-0378">Hydrolase</keyword>
<dbReference type="InterPro" id="IPR004794">
    <property type="entry name" value="Eubact_RibD"/>
</dbReference>
<feature type="binding site" evidence="15">
    <location>
        <position position="217"/>
    </location>
    <ligand>
        <name>NADP(+)</name>
        <dbReference type="ChEBI" id="CHEBI:58349"/>
    </ligand>
</feature>
<evidence type="ECO:0000256" key="14">
    <source>
        <dbReference type="PIRSR" id="PIRSR006769-1"/>
    </source>
</evidence>